<dbReference type="SUPFAM" id="SSF47203">
    <property type="entry name" value="Acyl-CoA dehydrogenase C-terminal domain-like"/>
    <property type="match status" value="1"/>
</dbReference>
<accession>A0A268FHP2</accession>
<dbReference type="PIRSF" id="PIRSF016578">
    <property type="entry name" value="HsaA"/>
    <property type="match status" value="1"/>
</dbReference>
<proteinExistence type="predicted"/>
<dbReference type="PANTHER" id="PTHR43884:SF25">
    <property type="entry name" value="ACYL-COA DEHYDROGENASE YDBM-RELATED"/>
    <property type="match status" value="1"/>
</dbReference>
<dbReference type="Pfam" id="PF02770">
    <property type="entry name" value="Acyl-CoA_dh_M"/>
    <property type="match status" value="1"/>
</dbReference>
<dbReference type="InterPro" id="IPR046373">
    <property type="entry name" value="Acyl-CoA_Oxase/DH_mid-dom_sf"/>
</dbReference>
<feature type="region of interest" description="Disordered" evidence="3">
    <location>
        <begin position="133"/>
        <end position="156"/>
    </location>
</feature>
<dbReference type="SUPFAM" id="SSF56645">
    <property type="entry name" value="Acyl-CoA dehydrogenase NM domain-like"/>
    <property type="match status" value="1"/>
</dbReference>
<dbReference type="Gene3D" id="2.40.110.10">
    <property type="entry name" value="Butyryl-CoA Dehydrogenase, subunit A, domain 2"/>
    <property type="match status" value="1"/>
</dbReference>
<evidence type="ECO:0000256" key="2">
    <source>
        <dbReference type="ARBA" id="ARBA00023002"/>
    </source>
</evidence>
<dbReference type="InterPro" id="IPR006091">
    <property type="entry name" value="Acyl-CoA_Oxase/DH_mid-dom"/>
</dbReference>
<keyword evidence="1" id="KW-0285">Flavoprotein</keyword>
<dbReference type="EMBL" id="NPBQ01000016">
    <property type="protein sequence ID" value="PAD84896.1"/>
    <property type="molecule type" value="Genomic_DNA"/>
</dbReference>
<reference evidence="4 5" key="1">
    <citation type="submission" date="2017-07" db="EMBL/GenBank/DDBJ databases">
        <title>Isolation and whole genome analysis of endospore-forming bacteria from heroin.</title>
        <authorList>
            <person name="Kalinowski J."/>
            <person name="Ahrens B."/>
            <person name="Al-Dilaimi A."/>
            <person name="Winkler A."/>
            <person name="Wibberg D."/>
            <person name="Schleenbecker U."/>
            <person name="Ruckert C."/>
            <person name="Wolfel R."/>
            <person name="Grass G."/>
        </authorList>
    </citation>
    <scope>NUCLEOTIDE SEQUENCE [LARGE SCALE GENOMIC DNA]</scope>
    <source>
        <strain evidence="4 5">7521-2</strain>
    </source>
</reference>
<dbReference type="KEGG" id="bcir:C2I06_05755"/>
<dbReference type="CDD" id="cd00567">
    <property type="entry name" value="ACAD"/>
    <property type="match status" value="1"/>
</dbReference>
<name>A0A268FHP2_NIACI</name>
<dbReference type="PANTHER" id="PTHR43884">
    <property type="entry name" value="ACYL-COA DEHYDROGENASE"/>
    <property type="match status" value="1"/>
</dbReference>
<organism evidence="4 5">
    <name type="scientific">Niallia circulans</name>
    <name type="common">Bacillus circulans</name>
    <dbReference type="NCBI Taxonomy" id="1397"/>
    <lineage>
        <taxon>Bacteria</taxon>
        <taxon>Bacillati</taxon>
        <taxon>Bacillota</taxon>
        <taxon>Bacilli</taxon>
        <taxon>Bacillales</taxon>
        <taxon>Bacillaceae</taxon>
        <taxon>Niallia</taxon>
    </lineage>
</organism>
<dbReference type="InterPro" id="IPR036250">
    <property type="entry name" value="AcylCo_DH-like_C"/>
</dbReference>
<dbReference type="GO" id="GO:0050660">
    <property type="term" value="F:flavin adenine dinucleotide binding"/>
    <property type="evidence" value="ECO:0007669"/>
    <property type="project" value="InterPro"/>
</dbReference>
<gene>
    <name evidence="4" type="ORF">CHH57_02375</name>
</gene>
<keyword evidence="2" id="KW-0560">Oxidoreductase</keyword>
<dbReference type="Proteomes" id="UP000216961">
    <property type="component" value="Unassembled WGS sequence"/>
</dbReference>
<dbReference type="InterPro" id="IPR037069">
    <property type="entry name" value="AcylCoA_DH/ox_N_sf"/>
</dbReference>
<dbReference type="Gene3D" id="1.10.540.10">
    <property type="entry name" value="Acyl-CoA dehydrogenase/oxidase, N-terminal domain"/>
    <property type="match status" value="1"/>
</dbReference>
<evidence type="ECO:0000313" key="4">
    <source>
        <dbReference type="EMBL" id="PAD84896.1"/>
    </source>
</evidence>
<dbReference type="InterPro" id="IPR009100">
    <property type="entry name" value="AcylCoA_DH/oxidase_NM_dom_sf"/>
</dbReference>
<protein>
    <submittedName>
        <fullName evidence="4">Acyl-CoA dehydrogenase</fullName>
    </submittedName>
</protein>
<dbReference type="Pfam" id="PF02771">
    <property type="entry name" value="Acyl-CoA_dh_N"/>
    <property type="match status" value="1"/>
</dbReference>
<dbReference type="Pfam" id="PF08028">
    <property type="entry name" value="Acyl-CoA_dh_2"/>
    <property type="match status" value="1"/>
</dbReference>
<dbReference type="FunFam" id="2.40.110.10:FF:000020">
    <property type="entry name" value="Putative acyl-CoA dehydrogenase YdbM"/>
    <property type="match status" value="1"/>
</dbReference>
<dbReference type="Gene3D" id="1.20.140.10">
    <property type="entry name" value="Butyryl-CoA Dehydrogenase, subunit A, domain 3"/>
    <property type="match status" value="1"/>
</dbReference>
<evidence type="ECO:0000256" key="3">
    <source>
        <dbReference type="SAM" id="MobiDB-lite"/>
    </source>
</evidence>
<evidence type="ECO:0000256" key="1">
    <source>
        <dbReference type="ARBA" id="ARBA00022630"/>
    </source>
</evidence>
<comment type="caution">
    <text evidence="4">The sequence shown here is derived from an EMBL/GenBank/DDBJ whole genome shotgun (WGS) entry which is preliminary data.</text>
</comment>
<dbReference type="GO" id="GO:0003995">
    <property type="term" value="F:acyl-CoA dehydrogenase activity"/>
    <property type="evidence" value="ECO:0007669"/>
    <property type="project" value="TreeGrafter"/>
</dbReference>
<dbReference type="AlphaFoldDB" id="A0A268FHP2"/>
<sequence length="392" mass="43732">MILLKGDGAIVTGFFSLEKDLAQKINKLKEMSRGFSERAKEIDESASFPFDNVKELQESGYTSLTIPKEFGGQEISLYEMVRLQEVIAQGDGSTALSIGWHMGIVRNIQEANWNKDTLREIYEKLLTGSLINGAATEPQTGSPTRGGKPHTTAEKKGEDWVINGHKTFTTMSPVLDYFLVTASIKDTDNVGNFLIPKECRGIRIENTWDSIALRGTGSNDVYFENVEIPARYFVEKLDSRKKINPWLLHIPACYLGIAGAAQKEAVTFAKNYSPNSIKGTISDIPSVRSKIGDIELKMQTAKHFLYSVSKKWDEANKEQQSHMQPELSAVKLVATNTAIEVVDMAMRIVGARSLSAKSPLQRYYRDVRAGLHNPPMDDMTLDQLAQKSINEY</sequence>
<evidence type="ECO:0000313" key="5">
    <source>
        <dbReference type="Proteomes" id="UP000216961"/>
    </source>
</evidence>
<dbReference type="InterPro" id="IPR013786">
    <property type="entry name" value="AcylCoA_DH/ox_N"/>
</dbReference>
<dbReference type="InterPro" id="IPR013107">
    <property type="entry name" value="Acyl-CoA_DH_C"/>
</dbReference>